<feature type="signal peptide" evidence="1">
    <location>
        <begin position="1"/>
        <end position="25"/>
    </location>
</feature>
<dbReference type="Proteomes" id="UP001184230">
    <property type="component" value="Unassembled WGS sequence"/>
</dbReference>
<proteinExistence type="predicted"/>
<dbReference type="EMBL" id="JAVDRF010000004">
    <property type="protein sequence ID" value="MDR6536452.1"/>
    <property type="molecule type" value="Genomic_DNA"/>
</dbReference>
<evidence type="ECO:0000313" key="3">
    <source>
        <dbReference type="Proteomes" id="UP001184230"/>
    </source>
</evidence>
<accession>A0ABU1NDT1</accession>
<sequence length="178" mass="18975">MIRKLAALLGFGIVAAAWMPTGASAKEKDYEEPLKVIDAAGRTVGRLYGNDKGDHAVIRLGNAIGSLRIVEDRGNLIPREATVFWTGPRCTGEAVIPAGGAIPGFGLPNMPAIGSVKGDDQRFTIYFPRTSTVERITILSQGAYGPACNYQIPPTPVYGVPAEAASLDSYFVLPFHIE</sequence>
<protein>
    <recommendedName>
        <fullName evidence="4">DUF4384 domain-containing protein</fullName>
    </recommendedName>
</protein>
<gene>
    <name evidence="2" type="ORF">J2739_002225</name>
</gene>
<feature type="chain" id="PRO_5045410161" description="DUF4384 domain-containing protein" evidence="1">
    <location>
        <begin position="26"/>
        <end position="178"/>
    </location>
</feature>
<dbReference type="RefSeq" id="WP_309901476.1">
    <property type="nucleotide sequence ID" value="NZ_JAVDRF010000004.1"/>
</dbReference>
<name>A0ABU1NDT1_9BURK</name>
<comment type="caution">
    <text evidence="2">The sequence shown here is derived from an EMBL/GenBank/DDBJ whole genome shotgun (WGS) entry which is preliminary data.</text>
</comment>
<reference evidence="2 3" key="1">
    <citation type="submission" date="2023-07" db="EMBL/GenBank/DDBJ databases">
        <title>Sorghum-associated microbial communities from plants grown in Nebraska, USA.</title>
        <authorList>
            <person name="Schachtman D."/>
        </authorList>
    </citation>
    <scope>NUCLEOTIDE SEQUENCE [LARGE SCALE GENOMIC DNA]</scope>
    <source>
        <strain evidence="2 3">DS1781</strain>
    </source>
</reference>
<organism evidence="2 3">
    <name type="scientific">Variovorax soli</name>
    <dbReference type="NCBI Taxonomy" id="376815"/>
    <lineage>
        <taxon>Bacteria</taxon>
        <taxon>Pseudomonadati</taxon>
        <taxon>Pseudomonadota</taxon>
        <taxon>Betaproteobacteria</taxon>
        <taxon>Burkholderiales</taxon>
        <taxon>Comamonadaceae</taxon>
        <taxon>Variovorax</taxon>
    </lineage>
</organism>
<keyword evidence="1" id="KW-0732">Signal</keyword>
<evidence type="ECO:0008006" key="4">
    <source>
        <dbReference type="Google" id="ProtNLM"/>
    </source>
</evidence>
<evidence type="ECO:0000313" key="2">
    <source>
        <dbReference type="EMBL" id="MDR6536452.1"/>
    </source>
</evidence>
<evidence type="ECO:0000256" key="1">
    <source>
        <dbReference type="SAM" id="SignalP"/>
    </source>
</evidence>
<keyword evidence="3" id="KW-1185">Reference proteome</keyword>